<name>A0A5R9PG26_9GAMM</name>
<evidence type="ECO:0000256" key="3">
    <source>
        <dbReference type="ARBA" id="ARBA00007739"/>
    </source>
</evidence>
<dbReference type="InterPro" id="IPR001264">
    <property type="entry name" value="Glyco_trans_51"/>
</dbReference>
<dbReference type="SUPFAM" id="SSF53955">
    <property type="entry name" value="Lysozyme-like"/>
    <property type="match status" value="1"/>
</dbReference>
<dbReference type="PANTHER" id="PTHR32282:SF15">
    <property type="entry name" value="PENICILLIN-BINDING PROTEIN 1C"/>
    <property type="match status" value="1"/>
</dbReference>
<dbReference type="UniPathway" id="UPA00219"/>
<dbReference type="GO" id="GO:0006508">
    <property type="term" value="P:proteolysis"/>
    <property type="evidence" value="ECO:0007669"/>
    <property type="project" value="UniProtKB-KW"/>
</dbReference>
<evidence type="ECO:0000256" key="10">
    <source>
        <dbReference type="ARBA" id="ARBA00044770"/>
    </source>
</evidence>
<evidence type="ECO:0000313" key="15">
    <source>
        <dbReference type="EMBL" id="TLX22166.1"/>
    </source>
</evidence>
<evidence type="ECO:0000256" key="9">
    <source>
        <dbReference type="ARBA" id="ARBA00023268"/>
    </source>
</evidence>
<comment type="catalytic activity">
    <reaction evidence="11">
        <text>[GlcNAc-(1-&gt;4)-Mur2Ac(oyl-L-Ala-gamma-D-Glu-L-Lys-D-Ala-D-Ala)](n)-di-trans,octa-cis-undecaprenyl diphosphate + beta-D-GlcNAc-(1-&gt;4)-Mur2Ac(oyl-L-Ala-gamma-D-Glu-L-Lys-D-Ala-D-Ala)-di-trans,octa-cis-undecaprenyl diphosphate = [GlcNAc-(1-&gt;4)-Mur2Ac(oyl-L-Ala-gamma-D-Glu-L-Lys-D-Ala-D-Ala)](n+1)-di-trans,octa-cis-undecaprenyl diphosphate + di-trans,octa-cis-undecaprenyl diphosphate + H(+)</text>
        <dbReference type="Rhea" id="RHEA:23708"/>
        <dbReference type="Rhea" id="RHEA-COMP:9602"/>
        <dbReference type="Rhea" id="RHEA-COMP:9603"/>
        <dbReference type="ChEBI" id="CHEBI:15378"/>
        <dbReference type="ChEBI" id="CHEBI:58405"/>
        <dbReference type="ChEBI" id="CHEBI:60033"/>
        <dbReference type="ChEBI" id="CHEBI:78435"/>
        <dbReference type="EC" id="2.4.99.28"/>
    </reaction>
</comment>
<evidence type="ECO:0000259" key="12">
    <source>
        <dbReference type="Pfam" id="PF00905"/>
    </source>
</evidence>
<dbReference type="SUPFAM" id="SSF56601">
    <property type="entry name" value="beta-lactamase/transpeptidase-like"/>
    <property type="match status" value="1"/>
</dbReference>
<dbReference type="AlphaFoldDB" id="A0A5R9PG26"/>
<evidence type="ECO:0000256" key="7">
    <source>
        <dbReference type="ARBA" id="ARBA00022679"/>
    </source>
</evidence>
<keyword evidence="8" id="KW-0378">Hydrolase</keyword>
<dbReference type="EMBL" id="SROY01000002">
    <property type="protein sequence ID" value="TLX22166.1"/>
    <property type="molecule type" value="Genomic_DNA"/>
</dbReference>
<dbReference type="InterPro" id="IPR050396">
    <property type="entry name" value="Glycosyltr_51/Transpeptidase"/>
</dbReference>
<dbReference type="RefSeq" id="WP_138348460.1">
    <property type="nucleotide sequence ID" value="NZ_SROY01000002.1"/>
</dbReference>
<dbReference type="InterPro" id="IPR036950">
    <property type="entry name" value="PBP_transglycosylase"/>
</dbReference>
<dbReference type="GO" id="GO:0008955">
    <property type="term" value="F:peptidoglycan glycosyltransferase activity"/>
    <property type="evidence" value="ECO:0007669"/>
    <property type="project" value="UniProtKB-EC"/>
</dbReference>
<keyword evidence="6" id="KW-0328">Glycosyltransferase</keyword>
<dbReference type="FunFam" id="1.10.3810.10:FF:000006">
    <property type="entry name" value="Penicillin-binding protein 1C"/>
    <property type="match status" value="1"/>
</dbReference>
<dbReference type="Gene3D" id="3.40.710.10">
    <property type="entry name" value="DD-peptidase/beta-lactamase superfamily"/>
    <property type="match status" value="1"/>
</dbReference>
<keyword evidence="16" id="KW-1185">Reference proteome</keyword>
<keyword evidence="5" id="KW-0645">Protease</keyword>
<dbReference type="GO" id="GO:0009252">
    <property type="term" value="P:peptidoglycan biosynthetic process"/>
    <property type="evidence" value="ECO:0007669"/>
    <property type="project" value="UniProtKB-UniPathway"/>
</dbReference>
<dbReference type="STRING" id="1123377.GCA_000423885_02501"/>
<dbReference type="EC" id="2.4.99.28" evidence="10"/>
<dbReference type="InterPro" id="IPR023346">
    <property type="entry name" value="Lysozyme-like_dom_sf"/>
</dbReference>
<gene>
    <name evidence="15" type="primary">pbpC</name>
    <name evidence="15" type="ORF">E5S66_06535</name>
</gene>
<reference evidence="15 16" key="1">
    <citation type="submission" date="2019-04" db="EMBL/GenBank/DDBJ databases">
        <authorList>
            <person name="Grouzdev D.S."/>
            <person name="Nazina T.N."/>
        </authorList>
    </citation>
    <scope>NUCLEOTIDE SEQUENCE [LARGE SCALE GENOMIC DNA]</scope>
    <source>
        <strain evidence="15 16">SHC 3-19</strain>
    </source>
</reference>
<evidence type="ECO:0000256" key="2">
    <source>
        <dbReference type="ARBA" id="ARBA00007090"/>
    </source>
</evidence>
<keyword evidence="4" id="KW-0121">Carboxypeptidase</keyword>
<dbReference type="Pfam" id="PF00912">
    <property type="entry name" value="Transgly"/>
    <property type="match status" value="1"/>
</dbReference>
<dbReference type="InterPro" id="IPR009647">
    <property type="entry name" value="PBP_C"/>
</dbReference>
<evidence type="ECO:0000256" key="5">
    <source>
        <dbReference type="ARBA" id="ARBA00022670"/>
    </source>
</evidence>
<evidence type="ECO:0000256" key="4">
    <source>
        <dbReference type="ARBA" id="ARBA00022645"/>
    </source>
</evidence>
<evidence type="ECO:0000256" key="8">
    <source>
        <dbReference type="ARBA" id="ARBA00022801"/>
    </source>
</evidence>
<dbReference type="InterPro" id="IPR001460">
    <property type="entry name" value="PCN-bd_Tpept"/>
</dbReference>
<evidence type="ECO:0000256" key="11">
    <source>
        <dbReference type="ARBA" id="ARBA00049902"/>
    </source>
</evidence>
<proteinExistence type="inferred from homology"/>
<keyword evidence="9" id="KW-0511">Multifunctional enzyme</keyword>
<dbReference type="PANTHER" id="PTHR32282">
    <property type="entry name" value="BINDING PROTEIN TRANSPEPTIDASE, PUTATIVE-RELATED"/>
    <property type="match status" value="1"/>
</dbReference>
<dbReference type="GO" id="GO:0030288">
    <property type="term" value="C:outer membrane-bounded periplasmic space"/>
    <property type="evidence" value="ECO:0007669"/>
    <property type="project" value="TreeGrafter"/>
</dbReference>
<evidence type="ECO:0000256" key="1">
    <source>
        <dbReference type="ARBA" id="ARBA00004752"/>
    </source>
</evidence>
<feature type="domain" description="Glycosyl transferase family 51" evidence="13">
    <location>
        <begin position="68"/>
        <end position="237"/>
    </location>
</feature>
<comment type="pathway">
    <text evidence="1">Cell wall biogenesis; peptidoglycan biosynthesis.</text>
</comment>
<dbReference type="Pfam" id="PF00905">
    <property type="entry name" value="Transpeptidase"/>
    <property type="match status" value="1"/>
</dbReference>
<evidence type="ECO:0000256" key="6">
    <source>
        <dbReference type="ARBA" id="ARBA00022676"/>
    </source>
</evidence>
<sequence>MTFASALRRQRWRRLLAWLRWGTAALLLTLLVLDFAFPLPLPKGRDSATVVTARDGSPLRAFADAGGVWRYPATPEQVSPLYVQALLGYEDRWFWRHPGINPVAMLRAGAQMLASRRIVSGGSTLTMQVARIIDPGLHGARTRSVAGKLRQLLRALQLEAHLSKRGILTLYLERAPFGGTIEGVEAASWAYLGKPASRLSHAEAALLAVLPQAPSRLRPDRYPEAAQAARDKLLARMAARGVWTRAQVEDARIENVVSRRLRAPMDAALLAQRLHAARPQARRIVSTLEPALQRALEERVAAYFSDLPPRTSAALLVVDNASLEARAYVGSLAFADKARLGHVDMVQAWRSPGSTLKPFLYGMALDYGLVHSESLLVDAPQSFGGYRPSNFDTAFNGPVSVAEALRLSLNVPAVDLLDRVGPARFAARLEHAGITLRLPRGAAPNLSMILGGTGARLEDLVGAFAALQRGGIAGRVRYTGDAPKLERRLLSPGAAWIVREILAAHPRPGEAEGMFDTGRRPQVAWKTGTSYGFRDAWAIGATPRYSVGVWVGRPDGTPLPGQYGAVTALPLLFEVVDSLPRAPGDSRRVPMPASVAEIDICWPLGTAASAQPDALCQRRRGAWTLDGMVPPTLPERQARLWSAGIERFEVDAGSGRRLSADCRLPHVAQARQIARWPALAMPWLPTAWRAGATLPPLADDCADDGRGALETLRIEGVNDGAVLAAPPGRGAGVRLALRALGAGARVQWLLDGRWIGETEGGRPLLREFAEPGRHELTALADSGAWDSLRFAILPRSP</sequence>
<comment type="similarity">
    <text evidence="3">In the N-terminal section; belongs to the glycosyltransferase 51 family.</text>
</comment>
<dbReference type="GO" id="GO:0008658">
    <property type="term" value="F:penicillin binding"/>
    <property type="evidence" value="ECO:0007669"/>
    <property type="project" value="InterPro"/>
</dbReference>
<dbReference type="Gene3D" id="1.10.3810.10">
    <property type="entry name" value="Biosynthetic peptidoglycan transglycosylase-like"/>
    <property type="match status" value="1"/>
</dbReference>
<evidence type="ECO:0000313" key="16">
    <source>
        <dbReference type="Proteomes" id="UP000308508"/>
    </source>
</evidence>
<evidence type="ECO:0000259" key="14">
    <source>
        <dbReference type="Pfam" id="PF06832"/>
    </source>
</evidence>
<dbReference type="InterPro" id="IPR012338">
    <property type="entry name" value="Beta-lactam/transpept-like"/>
</dbReference>
<comment type="caution">
    <text evidence="15">The sequence shown here is derived from an EMBL/GenBank/DDBJ whole genome shotgun (WGS) entry which is preliminary data.</text>
</comment>
<dbReference type="GO" id="GO:0004180">
    <property type="term" value="F:carboxypeptidase activity"/>
    <property type="evidence" value="ECO:0007669"/>
    <property type="project" value="UniProtKB-KW"/>
</dbReference>
<dbReference type="Pfam" id="PF06832">
    <property type="entry name" value="BiPBP_C"/>
    <property type="match status" value="1"/>
</dbReference>
<feature type="domain" description="Penicillin-binding C-terminal" evidence="14">
    <location>
        <begin position="710"/>
        <end position="790"/>
    </location>
</feature>
<dbReference type="FunFam" id="3.40.710.10:FF:000021">
    <property type="entry name" value="Penicillin-binding protein 1C"/>
    <property type="match status" value="1"/>
</dbReference>
<dbReference type="NCBIfam" id="TIGR02073">
    <property type="entry name" value="PBP_1c"/>
    <property type="match status" value="1"/>
</dbReference>
<evidence type="ECO:0000259" key="13">
    <source>
        <dbReference type="Pfam" id="PF00912"/>
    </source>
</evidence>
<keyword evidence="7" id="KW-0808">Transferase</keyword>
<dbReference type="Proteomes" id="UP000308508">
    <property type="component" value="Unassembled WGS sequence"/>
</dbReference>
<feature type="domain" description="Penicillin-binding protein transpeptidase" evidence="12">
    <location>
        <begin position="315"/>
        <end position="534"/>
    </location>
</feature>
<comment type="similarity">
    <text evidence="2">In the C-terminal section; belongs to the transpeptidase family.</text>
</comment>
<organism evidence="15 16">
    <name type="scientific">Thermomonas fusca</name>
    <dbReference type="NCBI Taxonomy" id="215690"/>
    <lineage>
        <taxon>Bacteria</taxon>
        <taxon>Pseudomonadati</taxon>
        <taxon>Pseudomonadota</taxon>
        <taxon>Gammaproteobacteria</taxon>
        <taxon>Lysobacterales</taxon>
        <taxon>Lysobacteraceae</taxon>
        <taxon>Thermomonas</taxon>
    </lineage>
</organism>
<accession>A0A5R9PG26</accession>
<protein>
    <recommendedName>
        <fullName evidence="10">peptidoglycan glycosyltransferase</fullName>
        <ecNumber evidence="10">2.4.99.28</ecNumber>
    </recommendedName>
</protein>
<dbReference type="InterPro" id="IPR011815">
    <property type="entry name" value="PBP_1c"/>
</dbReference>